<dbReference type="CDD" id="cd23767">
    <property type="entry name" value="IQCD"/>
    <property type="match status" value="1"/>
</dbReference>
<evidence type="ECO:0000313" key="3">
    <source>
        <dbReference type="Proteomes" id="UP000315496"/>
    </source>
</evidence>
<dbReference type="EMBL" id="VDLU01000002">
    <property type="protein sequence ID" value="TNJ29023.1"/>
    <property type="molecule type" value="Genomic_DNA"/>
</dbReference>
<sequence length="722" mass="81476">MLLTGKRKPAEEKERERELPPTRSGMTITPLTGTLNAAYKARYAAGSKAKKAAPPRTPRPEIQNPHTSLPTQELEAGQPNRPLTTSTDVAHVFDQLSSTLQEVKKNADLSTKLVGQAKPQLQITAGDLSALPPSGQVAATKVVEEGPEAGSLNIDNFDFGTKNMGERVAMLRAHPELLKRFMNDCEEERKKARVEQQSRALEARIQKREFLSRIERGTLPQSNPRCYSELQMRRGARTPYAATYHAVEGRVTTSGGISREILETISQDTLRKTVNLRRPLSPAESRLARTIRESNAGYSRAETRLSLGEAGEAVEVDTYLDTALFATALPPLIPDYVKYNRKLSQTDYYAPETKALREGYRALQEETRADIVLTNFEAAQAWDQERRLSDYDSKIRNAPGPILPQTFILQRNRLGELIYLTARLAALFRTAQRYSEATLNNAHIRAAATRIQYTFRAYAARRDLRKMQAAATRIQLAGLMYVNRMRLARRRQCLTIVGQTLLRLYRQNTWPAAVYQHYHGALCISTWLQHYRRRKLARLEYIRAALRVYDASVTEEYLRQAKVRAAEAFLRAESKKKTKRDPTTGKKILPVPPSTRVSPEEVAAAVFTPDLVNIISRLIYKHIAEVNADELDKIFMYNIQHCRGHMGACFSFVPTDECLTAVVHTAKACLATEGTTREDLRVSLDHLLADQPHLVHRVVLDDHFGAVYYQVVDGRLVERDAT</sequence>
<organism evidence="2 3">
    <name type="scientific">Giardia muris</name>
    <dbReference type="NCBI Taxonomy" id="5742"/>
    <lineage>
        <taxon>Eukaryota</taxon>
        <taxon>Metamonada</taxon>
        <taxon>Diplomonadida</taxon>
        <taxon>Hexamitidae</taxon>
        <taxon>Giardiinae</taxon>
        <taxon>Giardia</taxon>
    </lineage>
</organism>
<name>A0A4Z1T4U6_GIAMU</name>
<feature type="compositionally biased region" description="Basic and acidic residues" evidence="1">
    <location>
        <begin position="8"/>
        <end position="20"/>
    </location>
</feature>
<proteinExistence type="predicted"/>
<feature type="region of interest" description="Disordered" evidence="1">
    <location>
        <begin position="1"/>
        <end position="32"/>
    </location>
</feature>
<evidence type="ECO:0000256" key="1">
    <source>
        <dbReference type="SAM" id="MobiDB-lite"/>
    </source>
</evidence>
<feature type="region of interest" description="Disordered" evidence="1">
    <location>
        <begin position="44"/>
        <end position="85"/>
    </location>
</feature>
<dbReference type="VEuPathDB" id="GiardiaDB:GMRT_22690"/>
<accession>A0A4Z1T4U6</accession>
<dbReference type="AlphaFoldDB" id="A0A4Z1T4U6"/>
<protein>
    <recommendedName>
        <fullName evidence="4">IQ calmodulin-binding motif-containing protein</fullName>
    </recommendedName>
</protein>
<reference evidence="2 3" key="1">
    <citation type="submission" date="2019-05" db="EMBL/GenBank/DDBJ databases">
        <title>The compact genome of Giardia muris reveals important steps in the evolution of intestinal protozoan parasites.</title>
        <authorList>
            <person name="Xu F."/>
            <person name="Jimenez-Gonzalez A."/>
            <person name="Einarsson E."/>
            <person name="Astvaldsson A."/>
            <person name="Peirasmaki D."/>
            <person name="Eckmann L."/>
            <person name="Andersson J.O."/>
            <person name="Svard S.G."/>
            <person name="Jerlstrom-Hultqvist J."/>
        </authorList>
    </citation>
    <scope>NUCLEOTIDE SEQUENCE [LARGE SCALE GENOMIC DNA]</scope>
    <source>
        <strain evidence="2 3">Roberts-Thomson</strain>
    </source>
</reference>
<gene>
    <name evidence="2" type="ORF">GMRT_22690</name>
</gene>
<comment type="caution">
    <text evidence="2">The sequence shown here is derived from an EMBL/GenBank/DDBJ whole genome shotgun (WGS) entry which is preliminary data.</text>
</comment>
<evidence type="ECO:0000313" key="2">
    <source>
        <dbReference type="EMBL" id="TNJ29023.1"/>
    </source>
</evidence>
<dbReference type="Proteomes" id="UP000315496">
    <property type="component" value="Chromosome 2"/>
</dbReference>
<evidence type="ECO:0008006" key="4">
    <source>
        <dbReference type="Google" id="ProtNLM"/>
    </source>
</evidence>
<dbReference type="OrthoDB" id="10251275at2759"/>
<keyword evidence="3" id="KW-1185">Reference proteome</keyword>
<dbReference type="PROSITE" id="PS50096">
    <property type="entry name" value="IQ"/>
    <property type="match status" value="1"/>
</dbReference>